<organism evidence="2 3">
    <name type="scientific">Elliptochloris bilobata</name>
    <dbReference type="NCBI Taxonomy" id="381761"/>
    <lineage>
        <taxon>Eukaryota</taxon>
        <taxon>Viridiplantae</taxon>
        <taxon>Chlorophyta</taxon>
        <taxon>core chlorophytes</taxon>
        <taxon>Trebouxiophyceae</taxon>
        <taxon>Trebouxiophyceae incertae sedis</taxon>
        <taxon>Elliptochloris clade</taxon>
        <taxon>Elliptochloris</taxon>
    </lineage>
</organism>
<sequence length="235" mass="24357">MTVYRDDDVISSSVKKDGQWEAGLAGAMLARLNAAAATASAAQQSLCRNADLAQRVLLLDKALGGSAAAGDCVMVSGVSNKGDGVLACNKAPGWVPGPGHVVRPWRLELARLDDLLGDCADDIVVAKMDVEGYEAHVLEGGRGTLLDRRIPFIHSEVGPVMMAGAGSNATAFLEAFAQAGYELRTGSWDTPRLLDPAEVVVKAAGKGLVNVCMTYNPSLDPRTPGAGGPRSTSPA</sequence>
<name>A0AAW1S5M6_9CHLO</name>
<evidence type="ECO:0000313" key="2">
    <source>
        <dbReference type="EMBL" id="KAK9841059.1"/>
    </source>
</evidence>
<dbReference type="Proteomes" id="UP001445335">
    <property type="component" value="Unassembled WGS sequence"/>
</dbReference>
<accession>A0AAW1S5M6</accession>
<dbReference type="SUPFAM" id="SSF53335">
    <property type="entry name" value="S-adenosyl-L-methionine-dependent methyltransferases"/>
    <property type="match status" value="1"/>
</dbReference>
<dbReference type="EMBL" id="JALJOU010000011">
    <property type="protein sequence ID" value="KAK9841059.1"/>
    <property type="molecule type" value="Genomic_DNA"/>
</dbReference>
<dbReference type="AlphaFoldDB" id="A0AAW1S5M6"/>
<protein>
    <recommendedName>
        <fullName evidence="1">Methyltransferase FkbM domain-containing protein</fullName>
    </recommendedName>
</protein>
<gene>
    <name evidence="2" type="ORF">WJX81_008415</name>
</gene>
<comment type="caution">
    <text evidence="2">The sequence shown here is derived from an EMBL/GenBank/DDBJ whole genome shotgun (WGS) entry which is preliminary data.</text>
</comment>
<proteinExistence type="predicted"/>
<dbReference type="Gene3D" id="3.40.50.150">
    <property type="entry name" value="Vaccinia Virus protein VP39"/>
    <property type="match status" value="1"/>
</dbReference>
<dbReference type="InterPro" id="IPR006342">
    <property type="entry name" value="FkbM_mtfrase"/>
</dbReference>
<evidence type="ECO:0000259" key="1">
    <source>
        <dbReference type="Pfam" id="PF05050"/>
    </source>
</evidence>
<keyword evidence="3" id="KW-1185">Reference proteome</keyword>
<dbReference type="Pfam" id="PF05050">
    <property type="entry name" value="Methyltransf_21"/>
    <property type="match status" value="1"/>
</dbReference>
<feature type="domain" description="Methyltransferase FkbM" evidence="1">
    <location>
        <begin position="108"/>
        <end position="182"/>
    </location>
</feature>
<dbReference type="InterPro" id="IPR029063">
    <property type="entry name" value="SAM-dependent_MTases_sf"/>
</dbReference>
<evidence type="ECO:0000313" key="3">
    <source>
        <dbReference type="Proteomes" id="UP001445335"/>
    </source>
</evidence>
<reference evidence="2 3" key="1">
    <citation type="journal article" date="2024" name="Nat. Commun.">
        <title>Phylogenomics reveals the evolutionary origins of lichenization in chlorophyte algae.</title>
        <authorList>
            <person name="Puginier C."/>
            <person name="Libourel C."/>
            <person name="Otte J."/>
            <person name="Skaloud P."/>
            <person name="Haon M."/>
            <person name="Grisel S."/>
            <person name="Petersen M."/>
            <person name="Berrin J.G."/>
            <person name="Delaux P.M."/>
            <person name="Dal Grande F."/>
            <person name="Keller J."/>
        </authorList>
    </citation>
    <scope>NUCLEOTIDE SEQUENCE [LARGE SCALE GENOMIC DNA]</scope>
    <source>
        <strain evidence="2 3">SAG 245.80</strain>
    </source>
</reference>